<dbReference type="eggNOG" id="COG1653">
    <property type="taxonomic scope" value="Bacteria"/>
</dbReference>
<keyword evidence="4" id="KW-1185">Reference proteome</keyword>
<dbReference type="OrthoDB" id="7936627at2"/>
<feature type="chain" id="PRO_5039118406" description="DUF3502 domain-containing protein" evidence="1">
    <location>
        <begin position="23"/>
        <end position="487"/>
    </location>
</feature>
<name>U4TN02_9LACO</name>
<dbReference type="Gene3D" id="3.40.190.10">
    <property type="entry name" value="Periplasmic binding protein-like II"/>
    <property type="match status" value="1"/>
</dbReference>
<gene>
    <name evidence="3" type="ORF">L248_0577</name>
</gene>
<evidence type="ECO:0000313" key="3">
    <source>
        <dbReference type="EMBL" id="ERL64800.1"/>
    </source>
</evidence>
<dbReference type="Pfam" id="PF12010">
    <property type="entry name" value="DUF3502"/>
    <property type="match status" value="1"/>
</dbReference>
<feature type="domain" description="DUF3502" evidence="2">
    <location>
        <begin position="419"/>
        <end position="486"/>
    </location>
</feature>
<dbReference type="PANTHER" id="PTHR43649">
    <property type="entry name" value="ARABINOSE-BINDING PROTEIN-RELATED"/>
    <property type="match status" value="1"/>
</dbReference>
<dbReference type="HOGENOM" id="CLU_037301_1_0_9"/>
<dbReference type="PROSITE" id="PS51257">
    <property type="entry name" value="PROKAR_LIPOPROTEIN"/>
    <property type="match status" value="1"/>
</dbReference>
<dbReference type="SUPFAM" id="SSF53850">
    <property type="entry name" value="Periplasmic binding protein-like II"/>
    <property type="match status" value="1"/>
</dbReference>
<dbReference type="RefSeq" id="WP_022529910.1">
    <property type="nucleotide sequence ID" value="NZ_KI271592.1"/>
</dbReference>
<keyword evidence="1" id="KW-0732">Signal</keyword>
<evidence type="ECO:0000256" key="1">
    <source>
        <dbReference type="SAM" id="SignalP"/>
    </source>
</evidence>
<sequence>MKKWRNAMLAFIAAGTVLTLSACGGNAQSSSGGDKVTVSMYQPGDKPKNYTAMINKANKEIQKKYPNIELDMKFIGWGDYGQKYSVMVTSGDSYDLAFVQNYQTNAQKGAYADMTDYLKKGVAKKAYKSVDPAYWKGATIKDKIYAFPVNANVYANSNLVFNPTFVKKYNLDVSKVKSYADATALLEKVKKNEPSVAGFAIGKDFKVSDRALEYPLSNSLPFVVDASGKDTKVRNMYDLPETVKNLEVLHSWYKKGLLPKDAATSTTSYNLNEDTWFMRQETVGPFDYGNTALKNASGGKAMDIQPISDPYKSQSQSGVALWAISKSSKHKKEAMEVLNELNTNPKLLNNLVWGLQGKQWNFADGSKDKIKTTKEYQPGYFLGAWMMGNNKLLYTQDTVTDAMVAKRDENIKNAKQSAMLGFTPDVSSIQTEISNISNVYTKYQPLLDTGTADPVPTIKKMNGELKVAGMDKVMKELQSQYDKFRAE</sequence>
<protein>
    <recommendedName>
        <fullName evidence="2">DUF3502 domain-containing protein</fullName>
    </recommendedName>
</protein>
<dbReference type="EMBL" id="KI271592">
    <property type="protein sequence ID" value="ERL64800.1"/>
    <property type="molecule type" value="Genomic_DNA"/>
</dbReference>
<proteinExistence type="predicted"/>
<dbReference type="InterPro" id="IPR006059">
    <property type="entry name" value="SBP"/>
</dbReference>
<dbReference type="PANTHER" id="PTHR43649:SF17">
    <property type="entry name" value="ABC TRANSPORTER SOLUTE BINDING PROTEIN-SUGAR TRANSPORT"/>
    <property type="match status" value="1"/>
</dbReference>
<dbReference type="InterPro" id="IPR022627">
    <property type="entry name" value="DUF3502"/>
</dbReference>
<dbReference type="STRING" id="1231336.L248_0577"/>
<evidence type="ECO:0000259" key="2">
    <source>
        <dbReference type="Pfam" id="PF12010"/>
    </source>
</evidence>
<evidence type="ECO:0000313" key="4">
    <source>
        <dbReference type="Proteomes" id="UP000030647"/>
    </source>
</evidence>
<dbReference type="Pfam" id="PF01547">
    <property type="entry name" value="SBP_bac_1"/>
    <property type="match status" value="1"/>
</dbReference>
<dbReference type="AlphaFoldDB" id="U4TN02"/>
<feature type="signal peptide" evidence="1">
    <location>
        <begin position="1"/>
        <end position="22"/>
    </location>
</feature>
<dbReference type="Proteomes" id="UP000030647">
    <property type="component" value="Unassembled WGS sequence"/>
</dbReference>
<reference evidence="4" key="1">
    <citation type="journal article" date="2013" name="Genome Announc.">
        <title>Whole-Genome Sequencing of Lactobacillus shenzhenensis Strain LY-73T.</title>
        <authorList>
            <person name="Lin Z."/>
            <person name="Liu Z."/>
            <person name="Yang R."/>
            <person name="Zou Y."/>
            <person name="Wan D."/>
            <person name="Chen J."/>
            <person name="Guo M."/>
            <person name="Zhao J."/>
            <person name="Fang C."/>
            <person name="Yang R."/>
            <person name="Liu F."/>
        </authorList>
    </citation>
    <scope>NUCLEOTIDE SEQUENCE [LARGE SCALE GENOMIC DNA]</scope>
    <source>
        <strain evidence="4">LY-73</strain>
    </source>
</reference>
<accession>U4TN02</accession>
<organism evidence="3 4">
    <name type="scientific">Schleiferilactobacillus shenzhenensis LY-73</name>
    <dbReference type="NCBI Taxonomy" id="1231336"/>
    <lineage>
        <taxon>Bacteria</taxon>
        <taxon>Bacillati</taxon>
        <taxon>Bacillota</taxon>
        <taxon>Bacilli</taxon>
        <taxon>Lactobacillales</taxon>
        <taxon>Lactobacillaceae</taxon>
        <taxon>Schleiferilactobacillus</taxon>
    </lineage>
</organism>
<dbReference type="InterPro" id="IPR050490">
    <property type="entry name" value="Bact_solute-bd_prot1"/>
</dbReference>